<protein>
    <recommendedName>
        <fullName evidence="4">Secreted protein</fullName>
    </recommendedName>
</protein>
<dbReference type="AlphaFoldDB" id="A0AAW1TJQ8"/>
<accession>A0AAW1TJQ8</accession>
<keyword evidence="1" id="KW-0812">Transmembrane</keyword>
<dbReference type="EMBL" id="JARQZJ010000002">
    <property type="protein sequence ID" value="KAK9870100.1"/>
    <property type="molecule type" value="Genomic_DNA"/>
</dbReference>
<evidence type="ECO:0000256" key="1">
    <source>
        <dbReference type="SAM" id="Phobius"/>
    </source>
</evidence>
<organism evidence="2 3">
    <name type="scientific">Henosepilachna vigintioctopunctata</name>
    <dbReference type="NCBI Taxonomy" id="420089"/>
    <lineage>
        <taxon>Eukaryota</taxon>
        <taxon>Metazoa</taxon>
        <taxon>Ecdysozoa</taxon>
        <taxon>Arthropoda</taxon>
        <taxon>Hexapoda</taxon>
        <taxon>Insecta</taxon>
        <taxon>Pterygota</taxon>
        <taxon>Neoptera</taxon>
        <taxon>Endopterygota</taxon>
        <taxon>Coleoptera</taxon>
        <taxon>Polyphaga</taxon>
        <taxon>Cucujiformia</taxon>
        <taxon>Coccinelloidea</taxon>
        <taxon>Coccinellidae</taxon>
        <taxon>Epilachninae</taxon>
        <taxon>Epilachnini</taxon>
        <taxon>Henosepilachna</taxon>
    </lineage>
</organism>
<keyword evidence="1" id="KW-0472">Membrane</keyword>
<evidence type="ECO:0008006" key="4">
    <source>
        <dbReference type="Google" id="ProtNLM"/>
    </source>
</evidence>
<name>A0AAW1TJQ8_9CUCU</name>
<proteinExistence type="predicted"/>
<gene>
    <name evidence="2" type="ORF">WA026_006195</name>
</gene>
<keyword evidence="3" id="KW-1185">Reference proteome</keyword>
<sequence length="142" mass="15316">MNPLLGLVAGLSIQMTVVMIVVIVVTMLEIVQDIREVVVVADVDPGQDPKAVDAIGGLVLAALGQEAVPGIVPVHVPLRLREVAAVPVLITNVPDLGPAPIAIQLVNKMEIIIRIRSELMLFLDREVNFGCCICVFCFMYFT</sequence>
<evidence type="ECO:0000313" key="3">
    <source>
        <dbReference type="Proteomes" id="UP001431783"/>
    </source>
</evidence>
<reference evidence="2 3" key="1">
    <citation type="submission" date="2023-03" db="EMBL/GenBank/DDBJ databases">
        <title>Genome insight into feeding habits of ladybird beetles.</title>
        <authorList>
            <person name="Li H.-S."/>
            <person name="Huang Y.-H."/>
            <person name="Pang H."/>
        </authorList>
    </citation>
    <scope>NUCLEOTIDE SEQUENCE [LARGE SCALE GENOMIC DNA]</scope>
    <source>
        <strain evidence="2">SYSU_2023b</strain>
        <tissue evidence="2">Whole body</tissue>
    </source>
</reference>
<keyword evidence="1" id="KW-1133">Transmembrane helix</keyword>
<feature type="transmembrane region" description="Helical" evidence="1">
    <location>
        <begin position="6"/>
        <end position="28"/>
    </location>
</feature>
<dbReference type="Proteomes" id="UP001431783">
    <property type="component" value="Unassembled WGS sequence"/>
</dbReference>
<comment type="caution">
    <text evidence="2">The sequence shown here is derived from an EMBL/GenBank/DDBJ whole genome shotgun (WGS) entry which is preliminary data.</text>
</comment>
<evidence type="ECO:0000313" key="2">
    <source>
        <dbReference type="EMBL" id="KAK9870100.1"/>
    </source>
</evidence>